<dbReference type="Pfam" id="PF24086">
    <property type="entry name" value="DUF7371"/>
    <property type="match status" value="1"/>
</dbReference>
<feature type="signal peptide" evidence="2">
    <location>
        <begin position="1"/>
        <end position="17"/>
    </location>
</feature>
<evidence type="ECO:0000313" key="5">
    <source>
        <dbReference type="Proteomes" id="UP001161017"/>
    </source>
</evidence>
<dbReference type="EMBL" id="JAPUFD010000001">
    <property type="protein sequence ID" value="MDI1485268.1"/>
    <property type="molecule type" value="Genomic_DNA"/>
</dbReference>
<feature type="domain" description="DUF7371" evidence="3">
    <location>
        <begin position="201"/>
        <end position="394"/>
    </location>
</feature>
<evidence type="ECO:0000259" key="3">
    <source>
        <dbReference type="Pfam" id="PF24086"/>
    </source>
</evidence>
<keyword evidence="2" id="KW-0732">Signal</keyword>
<organism evidence="4 5">
    <name type="scientific">Ramalina farinacea</name>
    <dbReference type="NCBI Taxonomy" id="258253"/>
    <lineage>
        <taxon>Eukaryota</taxon>
        <taxon>Fungi</taxon>
        <taxon>Dikarya</taxon>
        <taxon>Ascomycota</taxon>
        <taxon>Pezizomycotina</taxon>
        <taxon>Lecanoromycetes</taxon>
        <taxon>OSLEUM clade</taxon>
        <taxon>Lecanoromycetidae</taxon>
        <taxon>Lecanorales</taxon>
        <taxon>Lecanorineae</taxon>
        <taxon>Ramalinaceae</taxon>
        <taxon>Ramalina</taxon>
    </lineage>
</organism>
<feature type="region of interest" description="Disordered" evidence="1">
    <location>
        <begin position="264"/>
        <end position="283"/>
    </location>
</feature>
<name>A0AA43TR47_9LECA</name>
<evidence type="ECO:0000256" key="2">
    <source>
        <dbReference type="SAM" id="SignalP"/>
    </source>
</evidence>
<dbReference type="InterPro" id="IPR055795">
    <property type="entry name" value="DUF7371"/>
</dbReference>
<evidence type="ECO:0000256" key="1">
    <source>
        <dbReference type="SAM" id="MobiDB-lite"/>
    </source>
</evidence>
<protein>
    <recommendedName>
        <fullName evidence="3">DUF7371 domain-containing protein</fullName>
    </recommendedName>
</protein>
<dbReference type="AlphaFoldDB" id="A0AA43TR47"/>
<feature type="chain" id="PRO_5041334165" description="DUF7371 domain-containing protein" evidence="2">
    <location>
        <begin position="18"/>
        <end position="398"/>
    </location>
</feature>
<sequence length="398" mass="41621">MHNFKALALVGTTVVAAGPLSPSACSAVSTVYVTTVGSPITETVFASAAPAIEASSVTPDGSTVYQTIPTTRILSFIPIKPTPDTEKAACLDVKRFGKRNTQEVIVTIDGQAVSWLNNYDGDDLTTMVFEPQPSASSTPGALPIYPWDIGSYPKPVAPITTAPSSFPTTLLTSKTPSKTGGTASAASITAAAGPGDCESAQASFFVTFDDLPHFSVANGSQPLDTPPIMNPYRKLYWADHFGYVPPPSDPYPPASPPQLAVYRASGTASDGSPDAGLEVSGEIGGGPRSSDSAYWINAHSAAIGCSDGSSSACLLTIHGYILNQDRPHATQIVELPSCPGLKNCSLTPVLFAREFRNLTGLQMNAAIGNTAVNYYIDDMSLSWSNNSCAAQRERATSE</sequence>
<accession>A0AA43TR47</accession>
<gene>
    <name evidence="4" type="ORF">OHK93_000405</name>
</gene>
<reference evidence="4" key="1">
    <citation type="journal article" date="2023" name="Genome Biol. Evol.">
        <title>First Whole Genome Sequence and Flow Cytometry Genome Size Data for the Lichen-Forming Fungus Ramalina farinacea (Ascomycota).</title>
        <authorList>
            <person name="Llewellyn T."/>
            <person name="Mian S."/>
            <person name="Hill R."/>
            <person name="Leitch I.J."/>
            <person name="Gaya E."/>
        </authorList>
    </citation>
    <scope>NUCLEOTIDE SEQUENCE</scope>
    <source>
        <strain evidence="4">LIQ254RAFAR</strain>
    </source>
</reference>
<proteinExistence type="predicted"/>
<dbReference type="Proteomes" id="UP001161017">
    <property type="component" value="Unassembled WGS sequence"/>
</dbReference>
<keyword evidence="5" id="KW-1185">Reference proteome</keyword>
<comment type="caution">
    <text evidence="4">The sequence shown here is derived from an EMBL/GenBank/DDBJ whole genome shotgun (WGS) entry which is preliminary data.</text>
</comment>
<evidence type="ECO:0000313" key="4">
    <source>
        <dbReference type="EMBL" id="MDI1485268.1"/>
    </source>
</evidence>